<evidence type="ECO:0000313" key="10">
    <source>
        <dbReference type="Proteomes" id="UP000266301"/>
    </source>
</evidence>
<feature type="binding site" evidence="7">
    <location>
        <position position="119"/>
    </location>
    <ligand>
        <name>phosphoenolpyruvate</name>
        <dbReference type="ChEBI" id="CHEBI:58702"/>
    </ligand>
</feature>
<dbReference type="NCBIfam" id="TIGR01356">
    <property type="entry name" value="aroA"/>
    <property type="match status" value="1"/>
</dbReference>
<feature type="binding site" evidence="7">
    <location>
        <position position="336"/>
    </location>
    <ligand>
        <name>phosphoenolpyruvate</name>
        <dbReference type="ChEBI" id="CHEBI:58702"/>
    </ligand>
</feature>
<dbReference type="RefSeq" id="WP_119972210.1">
    <property type="nucleotide sequence ID" value="NZ_CP032416.1"/>
</dbReference>
<keyword evidence="5 7" id="KW-0057">Aromatic amino acid biosynthesis</keyword>
<feature type="binding site" evidence="7">
    <location>
        <position position="305"/>
    </location>
    <ligand>
        <name>3-phosphoshikimate</name>
        <dbReference type="ChEBI" id="CHEBI:145989"/>
    </ligand>
</feature>
<keyword evidence="4 7" id="KW-0808">Transferase</keyword>
<dbReference type="KEGG" id="cfer:D4Z93_07905"/>
<feature type="binding site" evidence="7">
    <location>
        <position position="91"/>
    </location>
    <ligand>
        <name>phosphoenolpyruvate</name>
        <dbReference type="ChEBI" id="CHEBI:58702"/>
    </ligand>
</feature>
<protein>
    <recommendedName>
        <fullName evidence="7">3-phosphoshikimate 1-carboxyvinyltransferase</fullName>
        <ecNumber evidence="7">2.5.1.19</ecNumber>
    </recommendedName>
    <alternativeName>
        <fullName evidence="7">5-enolpyruvylshikimate-3-phosphate synthase</fullName>
        <shortName evidence="7">EPSP synthase</shortName>
        <shortName evidence="7">EPSPS</shortName>
    </alternativeName>
</protein>
<evidence type="ECO:0000256" key="7">
    <source>
        <dbReference type="HAMAP-Rule" id="MF_00210"/>
    </source>
</evidence>
<dbReference type="HAMAP" id="MF_00210">
    <property type="entry name" value="EPSP_synth"/>
    <property type="match status" value="1"/>
</dbReference>
<feature type="binding site" evidence="7">
    <location>
        <position position="163"/>
    </location>
    <ligand>
        <name>3-phosphoshikimate</name>
        <dbReference type="ChEBI" id="CHEBI:145989"/>
    </ligand>
</feature>
<evidence type="ECO:0000256" key="1">
    <source>
        <dbReference type="ARBA" id="ARBA00004811"/>
    </source>
</evidence>
<dbReference type="GO" id="GO:0005737">
    <property type="term" value="C:cytoplasm"/>
    <property type="evidence" value="ECO:0007669"/>
    <property type="project" value="UniProtKB-SubCell"/>
</dbReference>
<comment type="pathway">
    <text evidence="1 7">Metabolic intermediate biosynthesis; chorismate biosynthesis; chorismate from D-erythrose 4-phosphate and phosphoenolpyruvate: step 6/7.</text>
</comment>
<evidence type="ECO:0000256" key="6">
    <source>
        <dbReference type="ARBA" id="ARBA00044633"/>
    </source>
</evidence>
<dbReference type="PANTHER" id="PTHR21090">
    <property type="entry name" value="AROM/DEHYDROQUINATE SYNTHASE"/>
    <property type="match status" value="1"/>
</dbReference>
<dbReference type="InterPro" id="IPR006264">
    <property type="entry name" value="EPSP_synthase"/>
</dbReference>
<feature type="binding site" evidence="7">
    <location>
        <position position="378"/>
    </location>
    <ligand>
        <name>phosphoenolpyruvate</name>
        <dbReference type="ChEBI" id="CHEBI:58702"/>
    </ligand>
</feature>
<dbReference type="InterPro" id="IPR001986">
    <property type="entry name" value="Enolpyruvate_Tfrase_dom"/>
</dbReference>
<dbReference type="OrthoDB" id="9809920at2"/>
<keyword evidence="10" id="KW-1185">Reference proteome</keyword>
<feature type="binding site" evidence="7">
    <location>
        <position position="21"/>
    </location>
    <ligand>
        <name>phosphoenolpyruvate</name>
        <dbReference type="ChEBI" id="CHEBI:58702"/>
    </ligand>
</feature>
<feature type="binding site" evidence="7">
    <location>
        <position position="404"/>
    </location>
    <ligand>
        <name>phosphoenolpyruvate</name>
        <dbReference type="ChEBI" id="CHEBI:58702"/>
    </ligand>
</feature>
<gene>
    <name evidence="7 9" type="primary">aroA</name>
    <name evidence="9" type="ORF">D4Z93_07905</name>
</gene>
<keyword evidence="7" id="KW-0963">Cytoplasm</keyword>
<evidence type="ECO:0000313" key="9">
    <source>
        <dbReference type="EMBL" id="AYD40451.1"/>
    </source>
</evidence>
<dbReference type="Proteomes" id="UP000266301">
    <property type="component" value="Chromosome"/>
</dbReference>
<feature type="binding site" evidence="7">
    <location>
        <position position="164"/>
    </location>
    <ligand>
        <name>3-phosphoshikimate</name>
        <dbReference type="ChEBI" id="CHEBI:145989"/>
    </ligand>
</feature>
<feature type="binding site" evidence="7">
    <location>
        <position position="332"/>
    </location>
    <ligand>
        <name>3-phosphoshikimate</name>
        <dbReference type="ChEBI" id="CHEBI:145989"/>
    </ligand>
</feature>
<comment type="caution">
    <text evidence="7">Lacks conserved residue(s) required for the propagation of feature annotation.</text>
</comment>
<dbReference type="PANTHER" id="PTHR21090:SF5">
    <property type="entry name" value="PENTAFUNCTIONAL AROM POLYPEPTIDE"/>
    <property type="match status" value="1"/>
</dbReference>
<comment type="similarity">
    <text evidence="2 7">Belongs to the EPSP synthase family.</text>
</comment>
<comment type="subunit">
    <text evidence="7">Monomer.</text>
</comment>
<feature type="binding site" evidence="7">
    <location>
        <position position="22"/>
    </location>
    <ligand>
        <name>3-phosphoshikimate</name>
        <dbReference type="ChEBI" id="CHEBI:145989"/>
    </ligand>
</feature>
<comment type="catalytic activity">
    <reaction evidence="6">
        <text>3-phosphoshikimate + phosphoenolpyruvate = 5-O-(1-carboxyvinyl)-3-phosphoshikimate + phosphate</text>
        <dbReference type="Rhea" id="RHEA:21256"/>
        <dbReference type="ChEBI" id="CHEBI:43474"/>
        <dbReference type="ChEBI" id="CHEBI:57701"/>
        <dbReference type="ChEBI" id="CHEBI:58702"/>
        <dbReference type="ChEBI" id="CHEBI:145989"/>
        <dbReference type="EC" id="2.5.1.19"/>
    </reaction>
    <physiologicalReaction direction="left-to-right" evidence="6">
        <dbReference type="Rhea" id="RHEA:21257"/>
    </physiologicalReaction>
</comment>
<dbReference type="InterPro" id="IPR023193">
    <property type="entry name" value="EPSP_synthase_CS"/>
</dbReference>
<dbReference type="GO" id="GO:0009423">
    <property type="term" value="P:chorismate biosynthetic process"/>
    <property type="evidence" value="ECO:0007669"/>
    <property type="project" value="UniProtKB-UniRule"/>
</dbReference>
<sequence>MKYTKINPVKLKGEVKIPPSKSISHRALICAGLSKGITNIKNIIFSEDINATCNAISNFGACVEIKKDEVKIKGISKSNIRDSNINCFESGSTLRFLIPIAAVTGESVTFHGKGKLAYRPLTPYYDIFRDHNIFYKNDDGKLPMTVKGKLKPGEYKLKGNISSQFITGLLFSLPLLNGDSSIIVTTELESRPYVDLTLDVLRKFSINIQNNNYRRFIVKGNQEYRSCNSYNVEGDFSQVVFWAIASILGEKIVCKNVHKDSIQGDKIVIDILKEMGAEMEVFEDYIIFKPSNIHGTTIDASQCPDLIPALAALAAVSSGTTNIINAGRLRFKECDRLHAITSELDKIGADISEKKDGLLIHGKEVLKGGTVFSWNDHRIVMALACISSKCKEPLIIKDSECVKKSYPDFWNDFKMLGGNLDEWNVGE</sequence>
<feature type="binding site" evidence="7">
    <location>
        <position position="164"/>
    </location>
    <ligand>
        <name>phosphoenolpyruvate</name>
        <dbReference type="ChEBI" id="CHEBI:58702"/>
    </ligand>
</feature>
<accession>A0A386H3Y9</accession>
<dbReference type="EC" id="2.5.1.19" evidence="7"/>
<dbReference type="Pfam" id="PF00275">
    <property type="entry name" value="EPSP_synthase"/>
    <property type="match status" value="1"/>
</dbReference>
<evidence type="ECO:0000259" key="8">
    <source>
        <dbReference type="Pfam" id="PF00275"/>
    </source>
</evidence>
<evidence type="ECO:0000256" key="3">
    <source>
        <dbReference type="ARBA" id="ARBA00022605"/>
    </source>
</evidence>
<feature type="binding site" evidence="7">
    <location>
        <position position="190"/>
    </location>
    <ligand>
        <name>3-phosphoshikimate</name>
        <dbReference type="ChEBI" id="CHEBI:145989"/>
    </ligand>
</feature>
<dbReference type="SUPFAM" id="SSF55205">
    <property type="entry name" value="EPT/RTPC-like"/>
    <property type="match status" value="1"/>
</dbReference>
<dbReference type="InterPro" id="IPR036968">
    <property type="entry name" value="Enolpyruvate_Tfrase_sf"/>
</dbReference>
<dbReference type="CDD" id="cd01556">
    <property type="entry name" value="EPSP_synthase"/>
    <property type="match status" value="1"/>
</dbReference>
<feature type="binding site" evidence="7">
    <location>
        <position position="21"/>
    </location>
    <ligand>
        <name>3-phosphoshikimate</name>
        <dbReference type="ChEBI" id="CHEBI:145989"/>
    </ligand>
</feature>
<feature type="binding site" evidence="7">
    <location>
        <position position="26"/>
    </location>
    <ligand>
        <name>3-phosphoshikimate</name>
        <dbReference type="ChEBI" id="CHEBI:145989"/>
    </ligand>
</feature>
<dbReference type="GO" id="GO:0008652">
    <property type="term" value="P:amino acid biosynthetic process"/>
    <property type="evidence" value="ECO:0007669"/>
    <property type="project" value="UniProtKB-KW"/>
</dbReference>
<dbReference type="AlphaFoldDB" id="A0A386H3Y9"/>
<feature type="active site" description="Proton acceptor" evidence="7">
    <location>
        <position position="305"/>
    </location>
</feature>
<dbReference type="PROSITE" id="PS00885">
    <property type="entry name" value="EPSP_SYNTHASE_2"/>
    <property type="match status" value="1"/>
</dbReference>
<dbReference type="GO" id="GO:0003866">
    <property type="term" value="F:3-phosphoshikimate 1-carboxyvinyltransferase activity"/>
    <property type="evidence" value="ECO:0007669"/>
    <property type="project" value="UniProtKB-UniRule"/>
</dbReference>
<evidence type="ECO:0000256" key="5">
    <source>
        <dbReference type="ARBA" id="ARBA00023141"/>
    </source>
</evidence>
<dbReference type="PIRSF" id="PIRSF000505">
    <property type="entry name" value="EPSPS"/>
    <property type="match status" value="1"/>
</dbReference>
<feature type="domain" description="Enolpyruvate transferase" evidence="8">
    <location>
        <begin position="8"/>
        <end position="412"/>
    </location>
</feature>
<name>A0A386H3Y9_9CLOT</name>
<organism evidence="9 10">
    <name type="scientific">Clostridium fermenticellae</name>
    <dbReference type="NCBI Taxonomy" id="2068654"/>
    <lineage>
        <taxon>Bacteria</taxon>
        <taxon>Bacillati</taxon>
        <taxon>Bacillota</taxon>
        <taxon>Clostridia</taxon>
        <taxon>Eubacteriales</taxon>
        <taxon>Clostridiaceae</taxon>
        <taxon>Clostridium</taxon>
    </lineage>
</organism>
<evidence type="ECO:0000256" key="2">
    <source>
        <dbReference type="ARBA" id="ARBA00009948"/>
    </source>
</evidence>
<comment type="subcellular location">
    <subcellularLocation>
        <location evidence="7">Cytoplasm</location>
    </subcellularLocation>
</comment>
<dbReference type="UniPathway" id="UPA00053">
    <property type="reaction ID" value="UER00089"/>
</dbReference>
<reference evidence="9 10" key="1">
    <citation type="journal article" date="2019" name="Int. J. Syst. Evol. Microbiol.">
        <title>Clostridium fermenticellae sp. nov., isolated from the mud in a fermentation cellar for the production of the Chinese liquor, baijiu.</title>
        <authorList>
            <person name="Xu P.X."/>
            <person name="Chai L.J."/>
            <person name="Qiu T."/>
            <person name="Zhang X.J."/>
            <person name="Lu Z.M."/>
            <person name="Xiao C."/>
            <person name="Wang S.T."/>
            <person name="Shen C.H."/>
            <person name="Shi J.S."/>
            <person name="Xu Z.H."/>
        </authorList>
    </citation>
    <scope>NUCLEOTIDE SEQUENCE [LARGE SCALE GENOMIC DNA]</scope>
    <source>
        <strain evidence="9 10">JN500901</strain>
    </source>
</reference>
<evidence type="ECO:0000256" key="4">
    <source>
        <dbReference type="ARBA" id="ARBA00022679"/>
    </source>
</evidence>
<dbReference type="EMBL" id="CP032416">
    <property type="protein sequence ID" value="AYD40451.1"/>
    <property type="molecule type" value="Genomic_DNA"/>
</dbReference>
<comment type="function">
    <text evidence="7">Catalyzes the transfer of the enolpyruvyl moiety of phosphoenolpyruvate (PEP) to the 5-hydroxyl of shikimate-3-phosphate (S3P) to produce enolpyruvyl shikimate-3-phosphate and inorganic phosphate.</text>
</comment>
<dbReference type="Gene3D" id="3.65.10.10">
    <property type="entry name" value="Enolpyruvate transferase domain"/>
    <property type="match status" value="2"/>
</dbReference>
<dbReference type="InterPro" id="IPR013792">
    <property type="entry name" value="RNA3'P_cycl/enolpyr_Trfase_a/b"/>
</dbReference>
<keyword evidence="3 7" id="KW-0028">Amino-acid biosynthesis</keyword>
<dbReference type="GO" id="GO:0009073">
    <property type="term" value="P:aromatic amino acid family biosynthetic process"/>
    <property type="evidence" value="ECO:0007669"/>
    <property type="project" value="UniProtKB-KW"/>
</dbReference>
<feature type="binding site" evidence="7">
    <location>
        <position position="162"/>
    </location>
    <ligand>
        <name>3-phosphoshikimate</name>
        <dbReference type="ChEBI" id="CHEBI:145989"/>
    </ligand>
</feature>
<proteinExistence type="inferred from homology"/>